<sequence>MSTPGESSVHLPYLPNDIISDIIAMTDLKTIGRCRSLSTYWRRQLQADDFLLMHLEYVKRRCGSIYLHVVSPCRGRGRRLFKINSWSGSWEEIYLPFEVSIDSQMEVVGSGNGIIAVRCGETDNN</sequence>
<gene>
    <name evidence="2" type="ORF">PIB30_106554</name>
</gene>
<name>A0ABU6QYA7_9FABA</name>
<reference evidence="2 3" key="1">
    <citation type="journal article" date="2023" name="Plants (Basel)">
        <title>Bridging the Gap: Combining Genomics and Transcriptomics Approaches to Understand Stylosanthes scabra, an Orphan Legume from the Brazilian Caatinga.</title>
        <authorList>
            <person name="Ferreira-Neto J.R.C."/>
            <person name="da Silva M.D."/>
            <person name="Binneck E."/>
            <person name="de Melo N.F."/>
            <person name="da Silva R.H."/>
            <person name="de Melo A.L.T.M."/>
            <person name="Pandolfi V."/>
            <person name="Bustamante F.O."/>
            <person name="Brasileiro-Vidal A.C."/>
            <person name="Benko-Iseppon A.M."/>
        </authorList>
    </citation>
    <scope>NUCLEOTIDE SEQUENCE [LARGE SCALE GENOMIC DNA]</scope>
    <source>
        <tissue evidence="2">Leaves</tissue>
    </source>
</reference>
<evidence type="ECO:0000313" key="3">
    <source>
        <dbReference type="Proteomes" id="UP001341840"/>
    </source>
</evidence>
<evidence type="ECO:0000313" key="2">
    <source>
        <dbReference type="EMBL" id="MED6117077.1"/>
    </source>
</evidence>
<keyword evidence="3" id="KW-1185">Reference proteome</keyword>
<organism evidence="2 3">
    <name type="scientific">Stylosanthes scabra</name>
    <dbReference type="NCBI Taxonomy" id="79078"/>
    <lineage>
        <taxon>Eukaryota</taxon>
        <taxon>Viridiplantae</taxon>
        <taxon>Streptophyta</taxon>
        <taxon>Embryophyta</taxon>
        <taxon>Tracheophyta</taxon>
        <taxon>Spermatophyta</taxon>
        <taxon>Magnoliopsida</taxon>
        <taxon>eudicotyledons</taxon>
        <taxon>Gunneridae</taxon>
        <taxon>Pentapetalae</taxon>
        <taxon>rosids</taxon>
        <taxon>fabids</taxon>
        <taxon>Fabales</taxon>
        <taxon>Fabaceae</taxon>
        <taxon>Papilionoideae</taxon>
        <taxon>50 kb inversion clade</taxon>
        <taxon>dalbergioids sensu lato</taxon>
        <taxon>Dalbergieae</taxon>
        <taxon>Pterocarpus clade</taxon>
        <taxon>Stylosanthes</taxon>
    </lineage>
</organism>
<dbReference type="InterPro" id="IPR036047">
    <property type="entry name" value="F-box-like_dom_sf"/>
</dbReference>
<dbReference type="EMBL" id="JASCZI010004241">
    <property type="protein sequence ID" value="MED6117077.1"/>
    <property type="molecule type" value="Genomic_DNA"/>
</dbReference>
<protein>
    <recommendedName>
        <fullName evidence="1">F-box domain-containing protein</fullName>
    </recommendedName>
</protein>
<dbReference type="Proteomes" id="UP001341840">
    <property type="component" value="Unassembled WGS sequence"/>
</dbReference>
<dbReference type="InterPro" id="IPR001810">
    <property type="entry name" value="F-box_dom"/>
</dbReference>
<dbReference type="SUPFAM" id="SSF81383">
    <property type="entry name" value="F-box domain"/>
    <property type="match status" value="1"/>
</dbReference>
<dbReference type="Pfam" id="PF00646">
    <property type="entry name" value="F-box"/>
    <property type="match status" value="1"/>
</dbReference>
<comment type="caution">
    <text evidence="2">The sequence shown here is derived from an EMBL/GenBank/DDBJ whole genome shotgun (WGS) entry which is preliminary data.</text>
</comment>
<feature type="non-terminal residue" evidence="2">
    <location>
        <position position="125"/>
    </location>
</feature>
<feature type="domain" description="F-box" evidence="1">
    <location>
        <begin position="14"/>
        <end position="48"/>
    </location>
</feature>
<proteinExistence type="predicted"/>
<accession>A0ABU6QYA7</accession>
<evidence type="ECO:0000259" key="1">
    <source>
        <dbReference type="Pfam" id="PF00646"/>
    </source>
</evidence>